<protein>
    <submittedName>
        <fullName evidence="2">Uncharacterized protein</fullName>
    </submittedName>
</protein>
<name>A0A0C2IER1_THEKT</name>
<keyword evidence="1" id="KW-1133">Transmembrane helix</keyword>
<keyword evidence="1" id="KW-0472">Membrane</keyword>
<accession>A0A0C2IER1</accession>
<reference evidence="2 3" key="1">
    <citation type="journal article" date="2014" name="Genome Biol. Evol.">
        <title>The genome of the myxosporean Thelohanellus kitauei shows adaptations to nutrient acquisition within its fish host.</title>
        <authorList>
            <person name="Yang Y."/>
            <person name="Xiong J."/>
            <person name="Zhou Z."/>
            <person name="Huo F."/>
            <person name="Miao W."/>
            <person name="Ran C."/>
            <person name="Liu Y."/>
            <person name="Zhang J."/>
            <person name="Feng J."/>
            <person name="Wang M."/>
            <person name="Wang M."/>
            <person name="Wang L."/>
            <person name="Yao B."/>
        </authorList>
    </citation>
    <scope>NUCLEOTIDE SEQUENCE [LARGE SCALE GENOMIC DNA]</scope>
    <source>
        <strain evidence="2">Wuqing</strain>
    </source>
</reference>
<dbReference type="AlphaFoldDB" id="A0A0C2IER1"/>
<gene>
    <name evidence="2" type="ORF">RF11_15023</name>
</gene>
<feature type="transmembrane region" description="Helical" evidence="1">
    <location>
        <begin position="7"/>
        <end position="35"/>
    </location>
</feature>
<keyword evidence="1" id="KW-0812">Transmembrane</keyword>
<keyword evidence="3" id="KW-1185">Reference proteome</keyword>
<evidence type="ECO:0000313" key="2">
    <source>
        <dbReference type="EMBL" id="KII63788.1"/>
    </source>
</evidence>
<sequence>MKNGFSVMFIVFEILAIASCLILIFVLWTPILFIITDDEYEPSNYQLYGVFKYYINNKVSMIYEDSTTSFFKIIQFSFLLSAILAVISTIFTLSGSMYERFIVVSVFLHSSTATSLIIFSVLYSIQYYRITHYRTFIFGSNHDHPKIFEIEYVVDSILLVLIWPITLIFTIFAWMLLCQLFCNRKIEKQNERKIIDIY</sequence>
<feature type="transmembrane region" description="Helical" evidence="1">
    <location>
        <begin position="73"/>
        <end position="94"/>
    </location>
</feature>
<dbReference type="EMBL" id="JWZT01004591">
    <property type="protein sequence ID" value="KII63788.1"/>
    <property type="molecule type" value="Genomic_DNA"/>
</dbReference>
<organism evidence="2 3">
    <name type="scientific">Thelohanellus kitauei</name>
    <name type="common">Myxosporean</name>
    <dbReference type="NCBI Taxonomy" id="669202"/>
    <lineage>
        <taxon>Eukaryota</taxon>
        <taxon>Metazoa</taxon>
        <taxon>Cnidaria</taxon>
        <taxon>Myxozoa</taxon>
        <taxon>Myxosporea</taxon>
        <taxon>Bivalvulida</taxon>
        <taxon>Platysporina</taxon>
        <taxon>Myxobolidae</taxon>
        <taxon>Thelohanellus</taxon>
    </lineage>
</organism>
<proteinExistence type="predicted"/>
<comment type="caution">
    <text evidence="2">The sequence shown here is derived from an EMBL/GenBank/DDBJ whole genome shotgun (WGS) entry which is preliminary data.</text>
</comment>
<feature type="transmembrane region" description="Helical" evidence="1">
    <location>
        <begin position="101"/>
        <end position="125"/>
    </location>
</feature>
<feature type="transmembrane region" description="Helical" evidence="1">
    <location>
        <begin position="157"/>
        <end position="182"/>
    </location>
</feature>
<evidence type="ECO:0000313" key="3">
    <source>
        <dbReference type="Proteomes" id="UP000031668"/>
    </source>
</evidence>
<dbReference type="Proteomes" id="UP000031668">
    <property type="component" value="Unassembled WGS sequence"/>
</dbReference>
<evidence type="ECO:0000256" key="1">
    <source>
        <dbReference type="SAM" id="Phobius"/>
    </source>
</evidence>